<evidence type="ECO:0000313" key="1">
    <source>
        <dbReference type="EMBL" id="BAO28849.1"/>
    </source>
</evidence>
<dbReference type="KEGG" id="shd:SUTH_01048"/>
<proteinExistence type="predicted"/>
<dbReference type="HOGENOM" id="CLU_1874374_0_0_4"/>
<keyword evidence="2" id="KW-1185">Reference proteome</keyword>
<protein>
    <submittedName>
        <fullName evidence="1">Uncharacterized protein</fullName>
    </submittedName>
</protein>
<organism evidence="1 2">
    <name type="scientific">Sulfuritalea hydrogenivorans sk43H</name>
    <dbReference type="NCBI Taxonomy" id="1223802"/>
    <lineage>
        <taxon>Bacteria</taxon>
        <taxon>Pseudomonadati</taxon>
        <taxon>Pseudomonadota</taxon>
        <taxon>Betaproteobacteria</taxon>
        <taxon>Nitrosomonadales</taxon>
        <taxon>Sterolibacteriaceae</taxon>
        <taxon>Sulfuritalea</taxon>
    </lineage>
</organism>
<name>W0SCC3_9PROT</name>
<sequence length="136" mass="15111">MQNGFRLVAGVVCKKNPVGRMTGKRLVTHVSSRRLDSFASCYRDIHAEYFQRNLQLLADPLAGVRPGIGIRAQSMMNMQGRKLDGRFLRLAGRSVKQGRGIEPARKADDDGLARPCIAQKTGRNSLQNGLSEWFVP</sequence>
<gene>
    <name evidence="1" type="ORF">SUTH_01048</name>
</gene>
<dbReference type="AlphaFoldDB" id="W0SCC3"/>
<evidence type="ECO:0000313" key="2">
    <source>
        <dbReference type="Proteomes" id="UP000031637"/>
    </source>
</evidence>
<accession>W0SCC3</accession>
<dbReference type="Proteomes" id="UP000031637">
    <property type="component" value="Chromosome"/>
</dbReference>
<reference evidence="1 2" key="1">
    <citation type="journal article" date="2014" name="Syst. Appl. Microbiol.">
        <title>Complete genomes of freshwater sulfur oxidizers Sulfuricella denitrificans skB26 and Sulfuritalea hydrogenivorans sk43H: genetic insights into the sulfur oxidation pathway of betaproteobacteria.</title>
        <authorList>
            <person name="Watanabe T."/>
            <person name="Kojima H."/>
            <person name="Fukui M."/>
        </authorList>
    </citation>
    <scope>NUCLEOTIDE SEQUENCE [LARGE SCALE GENOMIC DNA]</scope>
    <source>
        <strain evidence="1">DSM22779</strain>
    </source>
</reference>
<dbReference type="EMBL" id="AP012547">
    <property type="protein sequence ID" value="BAO28849.1"/>
    <property type="molecule type" value="Genomic_DNA"/>
</dbReference>